<dbReference type="EMBL" id="JABEZU010000004">
    <property type="protein sequence ID" value="NOV98399.1"/>
    <property type="molecule type" value="Genomic_DNA"/>
</dbReference>
<evidence type="ECO:0008006" key="4">
    <source>
        <dbReference type="Google" id="ProtNLM"/>
    </source>
</evidence>
<name>A0ABX2A6A9_9MICO</name>
<comment type="caution">
    <text evidence="2">The sequence shown here is derived from an EMBL/GenBank/DDBJ whole genome shotgun (WGS) entry which is preliminary data.</text>
</comment>
<evidence type="ECO:0000313" key="2">
    <source>
        <dbReference type="EMBL" id="NOV98399.1"/>
    </source>
</evidence>
<keyword evidence="3" id="KW-1185">Reference proteome</keyword>
<organism evidence="2 3">
    <name type="scientific">Isoptericola halotolerans</name>
    <dbReference type="NCBI Taxonomy" id="300560"/>
    <lineage>
        <taxon>Bacteria</taxon>
        <taxon>Bacillati</taxon>
        <taxon>Actinomycetota</taxon>
        <taxon>Actinomycetes</taxon>
        <taxon>Micrococcales</taxon>
        <taxon>Promicromonosporaceae</taxon>
        <taxon>Isoptericola</taxon>
    </lineage>
</organism>
<feature type="region of interest" description="Disordered" evidence="1">
    <location>
        <begin position="1"/>
        <end position="22"/>
    </location>
</feature>
<protein>
    <recommendedName>
        <fullName evidence="4">Helix-hairpin-helix protein</fullName>
    </recommendedName>
</protein>
<evidence type="ECO:0000313" key="3">
    <source>
        <dbReference type="Proteomes" id="UP000757540"/>
    </source>
</evidence>
<gene>
    <name evidence="2" type="ORF">HDG69_002994</name>
</gene>
<proteinExistence type="predicted"/>
<sequence>MDERTGREGPTMAEDDAGPVFDGVKIGRPATGALLHAGYRSLDELPAELAELLALHGVGPKAVRLLTEAIAER</sequence>
<dbReference type="Proteomes" id="UP000757540">
    <property type="component" value="Unassembled WGS sequence"/>
</dbReference>
<evidence type="ECO:0000256" key="1">
    <source>
        <dbReference type="SAM" id="MobiDB-lite"/>
    </source>
</evidence>
<accession>A0ABX2A6A9</accession>
<reference evidence="2 3" key="1">
    <citation type="submission" date="2020-05" db="EMBL/GenBank/DDBJ databases">
        <title>Genomic Encyclopedia of Type Strains, Phase III (KMG-III): the genomes of soil and plant-associated and newly described type strains.</title>
        <authorList>
            <person name="Whitman W."/>
        </authorList>
    </citation>
    <scope>NUCLEOTIDE SEQUENCE [LARGE SCALE GENOMIC DNA]</scope>
    <source>
        <strain evidence="2 3">KCTC 19046</strain>
    </source>
</reference>